<gene>
    <name evidence="1" type="ORF">PHABIO_152</name>
</gene>
<evidence type="ECO:0000313" key="1">
    <source>
        <dbReference type="EMBL" id="ARV76783.1"/>
    </source>
</evidence>
<sequence length="142" mass="15746">MHQAGVEFVAPPGFAAMDERSSTKLSLHLNAITVILAYTQRIRQFKLQHGRFLFPELGNVKVKQGTDNTDIIVRANGCKIVYQYNYRSKMVSHCTRHDEDGNPVEADLATVQASYDAVLDYCGNLLSESASQVEVPPTTEAD</sequence>
<dbReference type="Proteomes" id="UP000225448">
    <property type="component" value="Segment"/>
</dbReference>
<name>A0A1Y0SYG3_9CAUD</name>
<proteinExistence type="predicted"/>
<accession>A0A1Y0SYG3</accession>
<keyword evidence="2" id="KW-1185">Reference proteome</keyword>
<organism evidence="1 2">
    <name type="scientific">Pseudomonas phage Phabio</name>
    <dbReference type="NCBI Taxonomy" id="2006668"/>
    <lineage>
        <taxon>Viruses</taxon>
        <taxon>Duplodnaviria</taxon>
        <taxon>Heunggongvirae</taxon>
        <taxon>Uroviricota</taxon>
        <taxon>Caudoviricetes</taxon>
        <taxon>Chimalliviridae</taxon>
        <taxon>Phabiovirus</taxon>
        <taxon>Phabiovirus phabio</taxon>
    </lineage>
</organism>
<protein>
    <submittedName>
        <fullName evidence="1">Uncharacterized protein</fullName>
    </submittedName>
</protein>
<reference evidence="1 2" key="1">
    <citation type="submission" date="2017-05" db="EMBL/GenBank/DDBJ databases">
        <authorList>
            <person name="Song R."/>
            <person name="Chenine A.L."/>
            <person name="Ruprecht R.M."/>
        </authorList>
    </citation>
    <scope>NUCLEOTIDE SEQUENCE [LARGE SCALE GENOMIC DNA]</scope>
</reference>
<dbReference type="EMBL" id="MF042360">
    <property type="protein sequence ID" value="ARV76783.1"/>
    <property type="molecule type" value="Genomic_DNA"/>
</dbReference>
<evidence type="ECO:0000313" key="2">
    <source>
        <dbReference type="Proteomes" id="UP000225448"/>
    </source>
</evidence>